<dbReference type="PROSITE" id="PS50850">
    <property type="entry name" value="MFS"/>
    <property type="match status" value="1"/>
</dbReference>
<feature type="transmembrane region" description="Helical" evidence="1">
    <location>
        <begin position="82"/>
        <end position="103"/>
    </location>
</feature>
<dbReference type="AlphaFoldDB" id="A0A6J6P3J8"/>
<dbReference type="SUPFAM" id="SSF103473">
    <property type="entry name" value="MFS general substrate transporter"/>
    <property type="match status" value="1"/>
</dbReference>
<sequence>MSQTAKQPDIQAIQRRTVRVLTAGQVFSGFGLGSTLSIGSLLAKELSGTSAWAGAAATFSTLGAAAWAIPLARRAYAKGRRMALATGAAIAISGASLIIAATALKFFPLLLVALFLLGAGSATGLQARFAATDLPASKSTGRDLSIVVWATTVGAVVGPNLFGPGEVLGAWLGLPEMTGPFFVTILSQITATSIFWFGLRPDPLQTAQKLGDAKAAKPKLSIGTAIQTLKAYPRAAYAVATIALSHMVMVSVMSMTPAHLEQHGASLVVVGFTISIHIAGMYAFSPIFGILSDKIGQIQTVILGQAIYIAALLFAGIGMDNEQSVLLGLFLLGLGWSAATVSAAALLTTTLPREQKTNVQGLSDSLMNLSGALGGAVAGSIMAALMFVGLNMAAMVPVSLILIFTGVTLLRGRREKAAAAKEDEVPANLSTTYLE</sequence>
<dbReference type="PANTHER" id="PTHR23534">
    <property type="entry name" value="MFS PERMEASE"/>
    <property type="match status" value="1"/>
</dbReference>
<accession>A0A6J6P3J8</accession>
<feature type="transmembrane region" description="Helical" evidence="1">
    <location>
        <begin position="181"/>
        <end position="199"/>
    </location>
</feature>
<feature type="transmembrane region" description="Helical" evidence="1">
    <location>
        <begin position="325"/>
        <end position="348"/>
    </location>
</feature>
<protein>
    <submittedName>
        <fullName evidence="3">Unannotated protein</fullName>
    </submittedName>
</protein>
<dbReference type="InterPro" id="IPR020846">
    <property type="entry name" value="MFS_dom"/>
</dbReference>
<feature type="transmembrane region" description="Helical" evidence="1">
    <location>
        <begin position="267"/>
        <end position="288"/>
    </location>
</feature>
<dbReference type="Pfam" id="PF07690">
    <property type="entry name" value="MFS_1"/>
    <property type="match status" value="1"/>
</dbReference>
<keyword evidence="1" id="KW-1133">Transmembrane helix</keyword>
<feature type="transmembrane region" description="Helical" evidence="1">
    <location>
        <begin position="394"/>
        <end position="412"/>
    </location>
</feature>
<feature type="transmembrane region" description="Helical" evidence="1">
    <location>
        <begin position="143"/>
        <end position="161"/>
    </location>
</feature>
<keyword evidence="1" id="KW-0472">Membrane</keyword>
<organism evidence="3">
    <name type="scientific">freshwater metagenome</name>
    <dbReference type="NCBI Taxonomy" id="449393"/>
    <lineage>
        <taxon>unclassified sequences</taxon>
        <taxon>metagenomes</taxon>
        <taxon>ecological metagenomes</taxon>
    </lineage>
</organism>
<gene>
    <name evidence="3" type="ORF">UFOPK2370_00977</name>
</gene>
<feature type="domain" description="Major facilitator superfamily (MFS) profile" evidence="2">
    <location>
        <begin position="17"/>
        <end position="411"/>
    </location>
</feature>
<feature type="transmembrane region" description="Helical" evidence="1">
    <location>
        <begin position="235"/>
        <end position="255"/>
    </location>
</feature>
<feature type="transmembrane region" description="Helical" evidence="1">
    <location>
        <begin position="20"/>
        <end position="43"/>
    </location>
</feature>
<name>A0A6J6P3J8_9ZZZZ</name>
<evidence type="ECO:0000313" key="3">
    <source>
        <dbReference type="EMBL" id="CAB4691268.1"/>
    </source>
</evidence>
<reference evidence="3" key="1">
    <citation type="submission" date="2020-05" db="EMBL/GenBank/DDBJ databases">
        <authorList>
            <person name="Chiriac C."/>
            <person name="Salcher M."/>
            <person name="Ghai R."/>
            <person name="Kavagutti S V."/>
        </authorList>
    </citation>
    <scope>NUCLEOTIDE SEQUENCE</scope>
</reference>
<feature type="transmembrane region" description="Helical" evidence="1">
    <location>
        <begin position="49"/>
        <end position="70"/>
    </location>
</feature>
<feature type="transmembrane region" description="Helical" evidence="1">
    <location>
        <begin position="369"/>
        <end position="388"/>
    </location>
</feature>
<dbReference type="GO" id="GO:0022857">
    <property type="term" value="F:transmembrane transporter activity"/>
    <property type="evidence" value="ECO:0007669"/>
    <property type="project" value="InterPro"/>
</dbReference>
<feature type="transmembrane region" description="Helical" evidence="1">
    <location>
        <begin position="300"/>
        <end position="319"/>
    </location>
</feature>
<keyword evidence="1" id="KW-0812">Transmembrane</keyword>
<evidence type="ECO:0000259" key="2">
    <source>
        <dbReference type="PROSITE" id="PS50850"/>
    </source>
</evidence>
<evidence type="ECO:0000256" key="1">
    <source>
        <dbReference type="SAM" id="Phobius"/>
    </source>
</evidence>
<dbReference type="InterPro" id="IPR011701">
    <property type="entry name" value="MFS"/>
</dbReference>
<dbReference type="EMBL" id="CAEZXK010000028">
    <property type="protein sequence ID" value="CAB4691268.1"/>
    <property type="molecule type" value="Genomic_DNA"/>
</dbReference>
<feature type="transmembrane region" description="Helical" evidence="1">
    <location>
        <begin position="109"/>
        <end position="131"/>
    </location>
</feature>
<proteinExistence type="predicted"/>
<dbReference type="PANTHER" id="PTHR23534:SF1">
    <property type="entry name" value="MAJOR FACILITATOR SUPERFAMILY PROTEIN"/>
    <property type="match status" value="1"/>
</dbReference>
<dbReference type="Gene3D" id="1.20.1250.20">
    <property type="entry name" value="MFS general substrate transporter like domains"/>
    <property type="match status" value="1"/>
</dbReference>
<dbReference type="InterPro" id="IPR036259">
    <property type="entry name" value="MFS_trans_sf"/>
</dbReference>